<evidence type="ECO:0000256" key="2">
    <source>
        <dbReference type="SAM" id="SignalP"/>
    </source>
</evidence>
<dbReference type="EMBL" id="VLKG01000009">
    <property type="protein sequence ID" value="TWH64422.1"/>
    <property type="molecule type" value="Genomic_DNA"/>
</dbReference>
<keyword evidence="2" id="KW-0732">Signal</keyword>
<dbReference type="Proteomes" id="UP000319627">
    <property type="component" value="Unassembled WGS sequence"/>
</dbReference>
<feature type="compositionally biased region" description="Polar residues" evidence="1">
    <location>
        <begin position="32"/>
        <end position="44"/>
    </location>
</feature>
<dbReference type="InterPro" id="IPR029058">
    <property type="entry name" value="AB_hydrolase_fold"/>
</dbReference>
<feature type="compositionally biased region" description="Basic and acidic residues" evidence="1">
    <location>
        <begin position="178"/>
        <end position="190"/>
    </location>
</feature>
<protein>
    <submittedName>
        <fullName evidence="3">Uncharacterized protein DUF3530</fullName>
    </submittedName>
</protein>
<reference evidence="3 4" key="1">
    <citation type="submission" date="2019-07" db="EMBL/GenBank/DDBJ databases">
        <title>Genomic Encyclopedia of Type Strains, Phase I: the one thousand microbial genomes (KMG-I) project.</title>
        <authorList>
            <person name="Kyrpides N."/>
        </authorList>
    </citation>
    <scope>NUCLEOTIDE SEQUENCE [LARGE SCALE GENOMIC DNA]</scope>
    <source>
        <strain evidence="3 4">DSM 375</strain>
    </source>
</reference>
<dbReference type="SUPFAM" id="SSF53474">
    <property type="entry name" value="alpha/beta-Hydrolases"/>
    <property type="match status" value="1"/>
</dbReference>
<feature type="compositionally biased region" description="Pro residues" evidence="1">
    <location>
        <begin position="195"/>
        <end position="204"/>
    </location>
</feature>
<evidence type="ECO:0000313" key="4">
    <source>
        <dbReference type="Proteomes" id="UP000319627"/>
    </source>
</evidence>
<evidence type="ECO:0000256" key="1">
    <source>
        <dbReference type="SAM" id="MobiDB-lite"/>
    </source>
</evidence>
<feature type="region of interest" description="Disordered" evidence="1">
    <location>
        <begin position="23"/>
        <end position="50"/>
    </location>
</feature>
<organism evidence="3 4">
    <name type="scientific">Azomonas agilis</name>
    <dbReference type="NCBI Taxonomy" id="116849"/>
    <lineage>
        <taxon>Bacteria</taxon>
        <taxon>Pseudomonadati</taxon>
        <taxon>Pseudomonadota</taxon>
        <taxon>Gammaproteobacteria</taxon>
        <taxon>Pseudomonadales</taxon>
        <taxon>Pseudomonadaceae</taxon>
        <taxon>Azomonas</taxon>
    </lineage>
</organism>
<gene>
    <name evidence="3" type="ORF">LX59_02370</name>
</gene>
<dbReference type="Pfam" id="PF12048">
    <property type="entry name" value="DUF3530"/>
    <property type="match status" value="1"/>
</dbReference>
<proteinExistence type="predicted"/>
<accession>A0A562I0D8</accession>
<evidence type="ECO:0000313" key="3">
    <source>
        <dbReference type="EMBL" id="TWH64422.1"/>
    </source>
</evidence>
<feature type="chain" id="PRO_5022147163" evidence="2">
    <location>
        <begin position="22"/>
        <end position="343"/>
    </location>
</feature>
<name>A0A562I0D8_9GAMM</name>
<dbReference type="AlphaFoldDB" id="A0A562I0D8"/>
<feature type="signal peptide" evidence="2">
    <location>
        <begin position="1"/>
        <end position="21"/>
    </location>
</feature>
<dbReference type="InterPro" id="IPR022529">
    <property type="entry name" value="DUF3530"/>
</dbReference>
<dbReference type="Gene3D" id="3.40.50.1820">
    <property type="entry name" value="alpha/beta hydrolase"/>
    <property type="match status" value="1"/>
</dbReference>
<feature type="region of interest" description="Disordered" evidence="1">
    <location>
        <begin position="139"/>
        <end position="204"/>
    </location>
</feature>
<comment type="caution">
    <text evidence="3">The sequence shown here is derived from an EMBL/GenBank/DDBJ whole genome shotgun (WGS) entry which is preliminary data.</text>
</comment>
<sequence>MRLWQLLIMMGLLGVCHLGMAEDASTPPAESEPQTNEAEQSPATEPSKPPVLRTALLDRNDALAQNLAQQFPTQVQKLKALEEEFLAFWLPANDPKPKGTIVLLPGAGETPDWPRVIAPIRRELPQYAWHTLSVTLPELDSGIPARPKAKPLPESSSPDQAAGEDQKETAETPTPAESPKETTEEPKEAATEPSNEPPAKPLPPVTERIDARIEAALSFARTQGASLIVLLGHGTGGYWAARYLTGEKSELPQHLLLISATRPSTQEVALDELLSRHPVTTGDFYYPERWNEQQEAKARLNTSRRTGHSGYSSVALKLIPGDFASEQEQLVRRVRGWLDRQGQ</sequence>
<keyword evidence="4" id="KW-1185">Reference proteome</keyword>